<proteinExistence type="predicted"/>
<sequence length="549" mass="60986">MFGPKFGADSGRVAEIQKANRWSWLSIPRFLTRKKASSDNADASVSHSGLSPGPARLPTYHTGEGTVPSHSCNPPYHVNPLAPLEGEDGTTPHPLLASVSNMVWTEYVGPHHQGKRSAVLAMADRLNAEDPETWLDKRRKDGLKTHLFFLEYGVLSQSRLPASLRNGFLSYLCSLKTRYEGHLVAVAVGTHKAMNICTDQGICPFRPCDAVYAHPFSVSEVQSLIHMGVDDGQMPEAALSLSLDIHTYCAGHRRSVSMFLEELRKQYSIIVSLGETKIKKIHWEACQERVLRLLYPSWESRISGLSKRLESLAKGGADFQKGRDVPVSYDSRDVTSVVAGVAAAGTYPRRLGYNMETDVLQCLANEGLLTCTDPSRPYEAVYSVTSPLYASILRSVVVSRVRTDYGIGDARLLNFRSLLKYMPGHARIPNVPQTLMSCLGLLRARDIQIAASGTDDPFTTHIYAMLRLASRSVIYIVTFNPGVPRTHNGVCGDILLHRGRWITMEEYRAKRQKESNSDDWDEVPPRYALAVVCHRPAAIVAHHYMRLLS</sequence>
<protein>
    <submittedName>
        <fullName evidence="2">Uncharacterized protein</fullName>
    </submittedName>
</protein>
<dbReference type="AlphaFoldDB" id="A0A9K3GK56"/>
<accession>A0A9K3GK56</accession>
<feature type="non-terminal residue" evidence="2">
    <location>
        <position position="1"/>
    </location>
</feature>
<feature type="compositionally biased region" description="Polar residues" evidence="1">
    <location>
        <begin position="38"/>
        <end position="49"/>
    </location>
</feature>
<dbReference type="Proteomes" id="UP000265618">
    <property type="component" value="Unassembled WGS sequence"/>
</dbReference>
<gene>
    <name evidence="2" type="ORF">KIPB_007597</name>
</gene>
<organism evidence="2 3">
    <name type="scientific">Kipferlia bialata</name>
    <dbReference type="NCBI Taxonomy" id="797122"/>
    <lineage>
        <taxon>Eukaryota</taxon>
        <taxon>Metamonada</taxon>
        <taxon>Carpediemonas-like organisms</taxon>
        <taxon>Kipferlia</taxon>
    </lineage>
</organism>
<feature type="region of interest" description="Disordered" evidence="1">
    <location>
        <begin position="36"/>
        <end position="92"/>
    </location>
</feature>
<evidence type="ECO:0000313" key="3">
    <source>
        <dbReference type="Proteomes" id="UP000265618"/>
    </source>
</evidence>
<name>A0A9K3GK56_9EUKA</name>
<reference evidence="2 3" key="1">
    <citation type="journal article" date="2018" name="PLoS ONE">
        <title>The draft genome of Kipferlia bialata reveals reductive genome evolution in fornicate parasites.</title>
        <authorList>
            <person name="Tanifuji G."/>
            <person name="Takabayashi S."/>
            <person name="Kume K."/>
            <person name="Takagi M."/>
            <person name="Nakayama T."/>
            <person name="Kamikawa R."/>
            <person name="Inagaki Y."/>
            <person name="Hashimoto T."/>
        </authorList>
    </citation>
    <scope>NUCLEOTIDE SEQUENCE [LARGE SCALE GENOMIC DNA]</scope>
    <source>
        <strain evidence="2">NY0173</strain>
    </source>
</reference>
<evidence type="ECO:0000256" key="1">
    <source>
        <dbReference type="SAM" id="MobiDB-lite"/>
    </source>
</evidence>
<evidence type="ECO:0000313" key="2">
    <source>
        <dbReference type="EMBL" id="GIQ85857.1"/>
    </source>
</evidence>
<keyword evidence="3" id="KW-1185">Reference proteome</keyword>
<comment type="caution">
    <text evidence="2">The sequence shown here is derived from an EMBL/GenBank/DDBJ whole genome shotgun (WGS) entry which is preliminary data.</text>
</comment>
<dbReference type="EMBL" id="BDIP01002174">
    <property type="protein sequence ID" value="GIQ85857.1"/>
    <property type="molecule type" value="Genomic_DNA"/>
</dbReference>